<protein>
    <submittedName>
        <fullName evidence="1">Uncharacterized protein</fullName>
    </submittedName>
</protein>
<organism evidence="1 2">
    <name type="scientific">Wickerhamiella sorbophila</name>
    <dbReference type="NCBI Taxonomy" id="45607"/>
    <lineage>
        <taxon>Eukaryota</taxon>
        <taxon>Fungi</taxon>
        <taxon>Dikarya</taxon>
        <taxon>Ascomycota</taxon>
        <taxon>Saccharomycotina</taxon>
        <taxon>Dipodascomycetes</taxon>
        <taxon>Dipodascales</taxon>
        <taxon>Trichomonascaceae</taxon>
        <taxon>Wickerhamiella</taxon>
    </lineage>
</organism>
<dbReference type="EMBL" id="NDIQ01000022">
    <property type="protein sequence ID" value="PRT56411.1"/>
    <property type="molecule type" value="Genomic_DNA"/>
</dbReference>
<name>A0A2T0FN43_9ASCO</name>
<gene>
    <name evidence="1" type="ORF">B9G98_04031</name>
</gene>
<sequence>MPRLANSPPGLSRQRSLLSAFRLKKQPAKPGKPLQISDPILITSDSMDSDRFSAYLCESARTPECQIDQQSFSPAFLASDWTGSSPSQCNSPPDLIDAEWCPDSPGSFDFRGHSRDNSESTAYWSSVKDDDEESVYSTLDSDYVSGDEDCDAMAYESPSIHTVERVYFRRPSVQSIWHVSEPSSIVV</sequence>
<reference evidence="1 2" key="1">
    <citation type="submission" date="2017-04" db="EMBL/GenBank/DDBJ databases">
        <title>Genome sequencing of [Candida] sorbophila.</title>
        <authorList>
            <person name="Ahn J.O."/>
        </authorList>
    </citation>
    <scope>NUCLEOTIDE SEQUENCE [LARGE SCALE GENOMIC DNA]</scope>
    <source>
        <strain evidence="1 2">DS02</strain>
    </source>
</reference>
<dbReference type="GeneID" id="36517779"/>
<proteinExistence type="predicted"/>
<accession>A0A2T0FN43</accession>
<evidence type="ECO:0000313" key="1">
    <source>
        <dbReference type="EMBL" id="PRT56411.1"/>
    </source>
</evidence>
<dbReference type="RefSeq" id="XP_024666356.1">
    <property type="nucleotide sequence ID" value="XM_024810588.1"/>
</dbReference>
<dbReference type="AlphaFoldDB" id="A0A2T0FN43"/>
<keyword evidence="2" id="KW-1185">Reference proteome</keyword>
<dbReference type="Proteomes" id="UP000238350">
    <property type="component" value="Unassembled WGS sequence"/>
</dbReference>
<comment type="caution">
    <text evidence="1">The sequence shown here is derived from an EMBL/GenBank/DDBJ whole genome shotgun (WGS) entry which is preliminary data.</text>
</comment>
<evidence type="ECO:0000313" key="2">
    <source>
        <dbReference type="Proteomes" id="UP000238350"/>
    </source>
</evidence>